<dbReference type="PANTHER" id="PTHR24221:SF654">
    <property type="entry name" value="ATP-BINDING CASSETTE SUB-FAMILY B MEMBER 6"/>
    <property type="match status" value="1"/>
</dbReference>
<evidence type="ECO:0000259" key="11">
    <source>
        <dbReference type="PROSITE" id="PS50893"/>
    </source>
</evidence>
<name>A0AAU8A6F0_9FIRM</name>
<dbReference type="AlphaFoldDB" id="A0AAU8A6F0"/>
<evidence type="ECO:0000256" key="1">
    <source>
        <dbReference type="ARBA" id="ARBA00004651"/>
    </source>
</evidence>
<feature type="transmembrane region" description="Helical" evidence="10">
    <location>
        <begin position="207"/>
        <end position="231"/>
    </location>
</feature>
<evidence type="ECO:0000256" key="5">
    <source>
        <dbReference type="ARBA" id="ARBA00022741"/>
    </source>
</evidence>
<evidence type="ECO:0000256" key="8">
    <source>
        <dbReference type="ARBA" id="ARBA00022989"/>
    </source>
</evidence>
<sequence>MERNKKEREQEAMDTALEALLSVFGKEAPGTDGAQPAADGMPALRQILRYLKADAPEPPEEVTELREKMEYMLRPAGVMCRRVRLTGAWWKEAAGPFLGSLADGTAVALLPAAGGYCYTDGAGKRVRITKKNAGSIEKEACSFYRGYPLRPLKLMDFLKFRLESISVWDVVWVLIASLGVSLLGLVLPMINKLIFDNIIPGNLREDILPVAALLVGATVGSLLFGISRTLVMSRLSNKMSFASQNAVMARIFSLPVSFFKDYSAGDLAQRFNGINTVSQVVSDGVLTAGLSVLFSFVYLFQMNSLAPVLVGPGMLAIAVMLAVIVATVLLRMRFMKLQTEAAAKCSGLTFSLLGGIQKIKLAGAERRAFAKWAELFAREGRYEYNPPFGIKIGSALTGAVSLGGTILLYLIAGTNDVSQSDYIAFSTAYGAISAALIGLSGVVVQIAIIKPLLDLVQPIYDAQPEKAEEKKQAVSLSGEVEVSHLSFRYGEKLPYVLKDLSLHVAPGEYVGIVGKSGCGKSTLMRLLIGFETPGSGAVYYDGEDLREFDLRSIRQKIGVALQNGKLFAGDIFSNIVVTAPWSTQEDAWEAARLAGIADDIAAMPMGMHTVISEGSGGISGGQKQRLLIARALVGKPKILLFDEATRALDNAVQNEVAKNIARLGCTRIAIAHRLSTVRECDRIIMIDGGQIAEEGTYDELMERKGLFYEFAVRQI</sequence>
<dbReference type="GO" id="GO:0140359">
    <property type="term" value="F:ABC-type transporter activity"/>
    <property type="evidence" value="ECO:0007669"/>
    <property type="project" value="InterPro"/>
</dbReference>
<dbReference type="InterPro" id="IPR011527">
    <property type="entry name" value="ABC1_TM_dom"/>
</dbReference>
<dbReference type="PANTHER" id="PTHR24221">
    <property type="entry name" value="ATP-BINDING CASSETTE SUB-FAMILY B"/>
    <property type="match status" value="1"/>
</dbReference>
<evidence type="ECO:0000256" key="10">
    <source>
        <dbReference type="SAM" id="Phobius"/>
    </source>
</evidence>
<dbReference type="Gene3D" id="1.20.1560.10">
    <property type="entry name" value="ABC transporter type 1, transmembrane domain"/>
    <property type="match status" value="1"/>
</dbReference>
<evidence type="ECO:0000313" key="13">
    <source>
        <dbReference type="EMBL" id="XCC61383.1"/>
    </source>
</evidence>
<keyword evidence="6" id="KW-0645">Protease</keyword>
<dbReference type="NCBIfam" id="TIGR03797">
    <property type="entry name" value="NHLM_micro_ABC2"/>
    <property type="match status" value="1"/>
</dbReference>
<feature type="transmembrane region" description="Helical" evidence="10">
    <location>
        <begin position="388"/>
        <end position="411"/>
    </location>
</feature>
<gene>
    <name evidence="13" type="ORF">PUP29_07535</name>
</gene>
<organism evidence="13">
    <name type="scientific">Christensenella massiliensis</name>
    <dbReference type="NCBI Taxonomy" id="1805714"/>
    <lineage>
        <taxon>Bacteria</taxon>
        <taxon>Bacillati</taxon>
        <taxon>Bacillota</taxon>
        <taxon>Clostridia</taxon>
        <taxon>Christensenellales</taxon>
        <taxon>Christensenellaceae</taxon>
        <taxon>Christensenella</taxon>
    </lineage>
</organism>
<evidence type="ECO:0000256" key="3">
    <source>
        <dbReference type="ARBA" id="ARBA00022475"/>
    </source>
</evidence>
<reference evidence="13" key="1">
    <citation type="submission" date="2023-02" db="EMBL/GenBank/DDBJ databases">
        <title>Gut commensal Christensenella minuta modulates host metabolism via a new class of secondary bile acids.</title>
        <authorList>
            <person name="Liu C."/>
        </authorList>
    </citation>
    <scope>NUCLEOTIDE SEQUENCE</scope>
    <source>
        <strain evidence="13">CA70</strain>
    </source>
</reference>
<feature type="transmembrane region" description="Helical" evidence="10">
    <location>
        <begin position="280"/>
        <end position="300"/>
    </location>
</feature>
<comment type="subcellular location">
    <subcellularLocation>
        <location evidence="1">Cell membrane</location>
        <topology evidence="1">Multi-pass membrane protein</topology>
    </subcellularLocation>
</comment>
<dbReference type="InterPro" id="IPR003593">
    <property type="entry name" value="AAA+_ATPase"/>
</dbReference>
<dbReference type="FunFam" id="3.40.50.300:FF:000299">
    <property type="entry name" value="ABC transporter ATP-binding protein/permease"/>
    <property type="match status" value="1"/>
</dbReference>
<dbReference type="GO" id="GO:0008234">
    <property type="term" value="F:cysteine-type peptidase activity"/>
    <property type="evidence" value="ECO:0007669"/>
    <property type="project" value="UniProtKB-KW"/>
</dbReference>
<keyword evidence="8 10" id="KW-1133">Transmembrane helix</keyword>
<evidence type="ECO:0000256" key="7">
    <source>
        <dbReference type="ARBA" id="ARBA00022840"/>
    </source>
</evidence>
<dbReference type="SUPFAM" id="SSF90123">
    <property type="entry name" value="ABC transporter transmembrane region"/>
    <property type="match status" value="1"/>
</dbReference>
<feature type="domain" description="ABC transporter" evidence="11">
    <location>
        <begin position="480"/>
        <end position="713"/>
    </location>
</feature>
<keyword evidence="2" id="KW-0813">Transport</keyword>
<keyword evidence="5" id="KW-0547">Nucleotide-binding</keyword>
<keyword evidence="3" id="KW-1003">Cell membrane</keyword>
<keyword evidence="6" id="KW-0378">Hydrolase</keyword>
<dbReference type="InterPro" id="IPR017871">
    <property type="entry name" value="ABC_transporter-like_CS"/>
</dbReference>
<dbReference type="PROSITE" id="PS50893">
    <property type="entry name" value="ABC_TRANSPORTER_2"/>
    <property type="match status" value="1"/>
</dbReference>
<evidence type="ECO:0000256" key="9">
    <source>
        <dbReference type="ARBA" id="ARBA00023136"/>
    </source>
</evidence>
<feature type="transmembrane region" description="Helical" evidence="10">
    <location>
        <begin position="306"/>
        <end position="330"/>
    </location>
</feature>
<dbReference type="InterPro" id="IPR036640">
    <property type="entry name" value="ABC1_TM_sf"/>
</dbReference>
<dbReference type="InterPro" id="IPR039421">
    <property type="entry name" value="Type_1_exporter"/>
</dbReference>
<proteinExistence type="predicted"/>
<dbReference type="GO" id="GO:0005886">
    <property type="term" value="C:plasma membrane"/>
    <property type="evidence" value="ECO:0007669"/>
    <property type="project" value="UniProtKB-SubCell"/>
</dbReference>
<dbReference type="SUPFAM" id="SSF52540">
    <property type="entry name" value="P-loop containing nucleoside triphosphate hydrolases"/>
    <property type="match status" value="1"/>
</dbReference>
<protein>
    <submittedName>
        <fullName evidence="13">NHLP bacteriocin export ABC transporter permease/ATPase subunit</fullName>
    </submittedName>
</protein>
<accession>A0AAU8A6F0</accession>
<evidence type="ECO:0000256" key="4">
    <source>
        <dbReference type="ARBA" id="ARBA00022692"/>
    </source>
</evidence>
<dbReference type="Pfam" id="PF00005">
    <property type="entry name" value="ABC_tran"/>
    <property type="match status" value="1"/>
</dbReference>
<evidence type="ECO:0000259" key="12">
    <source>
        <dbReference type="PROSITE" id="PS50929"/>
    </source>
</evidence>
<dbReference type="PROSITE" id="PS50929">
    <property type="entry name" value="ABC_TM1F"/>
    <property type="match status" value="1"/>
</dbReference>
<dbReference type="Gene3D" id="3.40.50.300">
    <property type="entry name" value="P-loop containing nucleotide triphosphate hydrolases"/>
    <property type="match status" value="1"/>
</dbReference>
<keyword evidence="7" id="KW-0067">ATP-binding</keyword>
<dbReference type="GO" id="GO:0005524">
    <property type="term" value="F:ATP binding"/>
    <property type="evidence" value="ECO:0007669"/>
    <property type="project" value="UniProtKB-KW"/>
</dbReference>
<keyword evidence="9 10" id="KW-0472">Membrane</keyword>
<feature type="transmembrane region" description="Helical" evidence="10">
    <location>
        <begin position="423"/>
        <end position="449"/>
    </location>
</feature>
<dbReference type="GO" id="GO:0016887">
    <property type="term" value="F:ATP hydrolysis activity"/>
    <property type="evidence" value="ECO:0007669"/>
    <property type="project" value="InterPro"/>
</dbReference>
<feature type="transmembrane region" description="Helical" evidence="10">
    <location>
        <begin position="165"/>
        <end position="187"/>
    </location>
</feature>
<keyword evidence="6" id="KW-0788">Thiol protease</keyword>
<dbReference type="InterPro" id="IPR027417">
    <property type="entry name" value="P-loop_NTPase"/>
</dbReference>
<dbReference type="InterPro" id="IPR003439">
    <property type="entry name" value="ABC_transporter-like_ATP-bd"/>
</dbReference>
<dbReference type="PROSITE" id="PS00211">
    <property type="entry name" value="ABC_TRANSPORTER_1"/>
    <property type="match status" value="1"/>
</dbReference>
<dbReference type="EMBL" id="CP117826">
    <property type="protein sequence ID" value="XCC61383.1"/>
    <property type="molecule type" value="Genomic_DNA"/>
</dbReference>
<feature type="domain" description="ABC transmembrane type-1" evidence="12">
    <location>
        <begin position="171"/>
        <end position="447"/>
    </location>
</feature>
<evidence type="ECO:0000256" key="6">
    <source>
        <dbReference type="ARBA" id="ARBA00022807"/>
    </source>
</evidence>
<keyword evidence="4 10" id="KW-0812">Transmembrane</keyword>
<evidence type="ECO:0000256" key="2">
    <source>
        <dbReference type="ARBA" id="ARBA00022448"/>
    </source>
</evidence>
<dbReference type="InterPro" id="IPR022515">
    <property type="entry name" value="NHPM_micro_ABC2"/>
</dbReference>
<dbReference type="GO" id="GO:0034040">
    <property type="term" value="F:ATPase-coupled lipid transmembrane transporter activity"/>
    <property type="evidence" value="ECO:0007669"/>
    <property type="project" value="TreeGrafter"/>
</dbReference>
<dbReference type="RefSeq" id="WP_353422883.1">
    <property type="nucleotide sequence ID" value="NZ_CP117826.1"/>
</dbReference>
<dbReference type="SMART" id="SM00382">
    <property type="entry name" value="AAA"/>
    <property type="match status" value="1"/>
</dbReference>
<dbReference type="Pfam" id="PF00664">
    <property type="entry name" value="ABC_membrane"/>
    <property type="match status" value="1"/>
</dbReference>